<keyword evidence="2" id="KW-1185">Reference proteome</keyword>
<dbReference type="EMBL" id="QJKJ01005480">
    <property type="protein sequence ID" value="RDX90135.1"/>
    <property type="molecule type" value="Genomic_DNA"/>
</dbReference>
<organism evidence="1 2">
    <name type="scientific">Mucuna pruriens</name>
    <name type="common">Velvet bean</name>
    <name type="synonym">Dolichos pruriens</name>
    <dbReference type="NCBI Taxonomy" id="157652"/>
    <lineage>
        <taxon>Eukaryota</taxon>
        <taxon>Viridiplantae</taxon>
        <taxon>Streptophyta</taxon>
        <taxon>Embryophyta</taxon>
        <taxon>Tracheophyta</taxon>
        <taxon>Spermatophyta</taxon>
        <taxon>Magnoliopsida</taxon>
        <taxon>eudicotyledons</taxon>
        <taxon>Gunneridae</taxon>
        <taxon>Pentapetalae</taxon>
        <taxon>rosids</taxon>
        <taxon>fabids</taxon>
        <taxon>Fabales</taxon>
        <taxon>Fabaceae</taxon>
        <taxon>Papilionoideae</taxon>
        <taxon>50 kb inversion clade</taxon>
        <taxon>NPAAA clade</taxon>
        <taxon>indigoferoid/millettioid clade</taxon>
        <taxon>Phaseoleae</taxon>
        <taxon>Mucuna</taxon>
    </lineage>
</organism>
<name>A0A371GHV5_MUCPR</name>
<sequence>MKDQTIEDIDKVKKTTLEKEMSQDENLGGVLEPYLVKLKRSNRERQSSTRYTYDEYVTLIDGEKPECY</sequence>
<protein>
    <submittedName>
        <fullName evidence="1">Uncharacterized protein</fullName>
    </submittedName>
</protein>
<gene>
    <name evidence="1" type="ORF">CR513_28031</name>
</gene>
<dbReference type="OrthoDB" id="8048545at2759"/>
<evidence type="ECO:0000313" key="2">
    <source>
        <dbReference type="Proteomes" id="UP000257109"/>
    </source>
</evidence>
<dbReference type="Proteomes" id="UP000257109">
    <property type="component" value="Unassembled WGS sequence"/>
</dbReference>
<feature type="non-terminal residue" evidence="1">
    <location>
        <position position="1"/>
    </location>
</feature>
<proteinExistence type="predicted"/>
<dbReference type="AlphaFoldDB" id="A0A371GHV5"/>
<reference evidence="1" key="1">
    <citation type="submission" date="2018-05" db="EMBL/GenBank/DDBJ databases">
        <title>Draft genome of Mucuna pruriens seed.</title>
        <authorList>
            <person name="Nnadi N.E."/>
            <person name="Vos R."/>
            <person name="Hasami M.H."/>
            <person name="Devisetty U.K."/>
            <person name="Aguiy J.C."/>
        </authorList>
    </citation>
    <scope>NUCLEOTIDE SEQUENCE [LARGE SCALE GENOMIC DNA]</scope>
    <source>
        <strain evidence="1">JCA_2017</strain>
    </source>
</reference>
<evidence type="ECO:0000313" key="1">
    <source>
        <dbReference type="EMBL" id="RDX90135.1"/>
    </source>
</evidence>
<comment type="caution">
    <text evidence="1">The sequence shown here is derived from an EMBL/GenBank/DDBJ whole genome shotgun (WGS) entry which is preliminary data.</text>
</comment>
<accession>A0A371GHV5</accession>